<sequence length="130" mass="14262">MPSRRAVIGTLGVATTGLFGGCSWLQSRNGSVDVTVFNQTDAAYTVEIGFFDDGASATAARAYRSSLDVEPDGEVTREAVVATGRYLVRYHAYEDHSRLTDEDHVHFIPSGDGTERLTFDIRETGELTRR</sequence>
<dbReference type="AlphaFoldDB" id="A0AA41FYF1"/>
<dbReference type="Proteomes" id="UP001166304">
    <property type="component" value="Unassembled WGS sequence"/>
</dbReference>
<organism evidence="1 2">
    <name type="scientific">Haloarcula salina</name>
    <dbReference type="NCBI Taxonomy" id="1429914"/>
    <lineage>
        <taxon>Archaea</taxon>
        <taxon>Methanobacteriati</taxon>
        <taxon>Methanobacteriota</taxon>
        <taxon>Stenosarchaea group</taxon>
        <taxon>Halobacteria</taxon>
        <taxon>Halobacteriales</taxon>
        <taxon>Haloarculaceae</taxon>
        <taxon>Haloarcula</taxon>
    </lineage>
</organism>
<reference evidence="1" key="1">
    <citation type="submission" date="2021-06" db="EMBL/GenBank/DDBJ databases">
        <title>New haloarchaea isolates fom saline soil.</title>
        <authorList>
            <person name="Duran-Viseras A."/>
            <person name="Sanchez-Porro C.S."/>
            <person name="Ventosa A."/>
        </authorList>
    </citation>
    <scope>NUCLEOTIDE SEQUENCE</scope>
    <source>
        <strain evidence="1">JCM 18369</strain>
    </source>
</reference>
<evidence type="ECO:0000313" key="2">
    <source>
        <dbReference type="Proteomes" id="UP001166304"/>
    </source>
</evidence>
<dbReference type="PROSITE" id="PS51257">
    <property type="entry name" value="PROKAR_LIPOPROTEIN"/>
    <property type="match status" value="1"/>
</dbReference>
<accession>A0AA41FYF1</accession>
<dbReference type="RefSeq" id="WP_162411655.1">
    <property type="nucleotide sequence ID" value="NZ_JAHQXE010000001.1"/>
</dbReference>
<protein>
    <submittedName>
        <fullName evidence="1">Uncharacterized protein</fullName>
    </submittedName>
</protein>
<name>A0AA41FYF1_9EURY</name>
<proteinExistence type="predicted"/>
<comment type="caution">
    <text evidence="1">The sequence shown here is derived from an EMBL/GenBank/DDBJ whole genome shotgun (WGS) entry which is preliminary data.</text>
</comment>
<dbReference type="EMBL" id="JAHQXE010000001">
    <property type="protein sequence ID" value="MBV0901082.1"/>
    <property type="molecule type" value="Genomic_DNA"/>
</dbReference>
<gene>
    <name evidence="1" type="ORF">KTS37_04700</name>
</gene>
<evidence type="ECO:0000313" key="1">
    <source>
        <dbReference type="EMBL" id="MBV0901082.1"/>
    </source>
</evidence>
<keyword evidence="2" id="KW-1185">Reference proteome</keyword>